<evidence type="ECO:0000256" key="5">
    <source>
        <dbReference type="ARBA" id="ARBA00023136"/>
    </source>
</evidence>
<organism evidence="8 9">
    <name type="scientific">Saccharopolyspora erythraea</name>
    <name type="common">Streptomyces erythraeus</name>
    <dbReference type="NCBI Taxonomy" id="1836"/>
    <lineage>
        <taxon>Bacteria</taxon>
        <taxon>Bacillati</taxon>
        <taxon>Actinomycetota</taxon>
        <taxon>Actinomycetes</taxon>
        <taxon>Pseudonocardiales</taxon>
        <taxon>Pseudonocardiaceae</taxon>
        <taxon>Saccharopolyspora</taxon>
    </lineage>
</organism>
<evidence type="ECO:0000256" key="4">
    <source>
        <dbReference type="ARBA" id="ARBA00022989"/>
    </source>
</evidence>
<dbReference type="InterPro" id="IPR043428">
    <property type="entry name" value="LivM-like"/>
</dbReference>
<dbReference type="InterPro" id="IPR001851">
    <property type="entry name" value="ABC_transp_permease"/>
</dbReference>
<dbReference type="EMBL" id="BAAAGS010000062">
    <property type="protein sequence ID" value="GAA0553950.1"/>
    <property type="molecule type" value="Genomic_DNA"/>
</dbReference>
<accession>A0ABN1DY56</accession>
<dbReference type="Pfam" id="PF02653">
    <property type="entry name" value="BPD_transp_2"/>
    <property type="match status" value="1"/>
</dbReference>
<feature type="transmembrane region" description="Helical" evidence="7">
    <location>
        <begin position="6"/>
        <end position="26"/>
    </location>
</feature>
<evidence type="ECO:0000256" key="2">
    <source>
        <dbReference type="ARBA" id="ARBA00022475"/>
    </source>
</evidence>
<evidence type="ECO:0000313" key="9">
    <source>
        <dbReference type="Proteomes" id="UP001500729"/>
    </source>
</evidence>
<protein>
    <submittedName>
        <fullName evidence="8">Branched-chain amino acid ABC transporter permease</fullName>
    </submittedName>
</protein>
<evidence type="ECO:0000313" key="8">
    <source>
        <dbReference type="EMBL" id="GAA0553950.1"/>
    </source>
</evidence>
<evidence type="ECO:0000256" key="1">
    <source>
        <dbReference type="ARBA" id="ARBA00004651"/>
    </source>
</evidence>
<feature type="transmembrane region" description="Helical" evidence="7">
    <location>
        <begin position="73"/>
        <end position="101"/>
    </location>
</feature>
<dbReference type="PRINTS" id="PR00342">
    <property type="entry name" value="RHESUSRHD"/>
</dbReference>
<feature type="transmembrane region" description="Helical" evidence="7">
    <location>
        <begin position="160"/>
        <end position="179"/>
    </location>
</feature>
<keyword evidence="4 7" id="KW-1133">Transmembrane helix</keyword>
<reference evidence="8 9" key="1">
    <citation type="journal article" date="2019" name="Int. J. Syst. Evol. Microbiol.">
        <title>The Global Catalogue of Microorganisms (GCM) 10K type strain sequencing project: providing services to taxonomists for standard genome sequencing and annotation.</title>
        <authorList>
            <consortium name="The Broad Institute Genomics Platform"/>
            <consortium name="The Broad Institute Genome Sequencing Center for Infectious Disease"/>
            <person name="Wu L."/>
            <person name="Ma J."/>
        </authorList>
    </citation>
    <scope>NUCLEOTIDE SEQUENCE [LARGE SCALE GENOMIC DNA]</scope>
    <source>
        <strain evidence="8 9">JCM 10303</strain>
    </source>
</reference>
<dbReference type="InterPro" id="IPR002229">
    <property type="entry name" value="RhesusRHD"/>
</dbReference>
<feature type="transmembrane region" description="Helical" evidence="7">
    <location>
        <begin position="108"/>
        <end position="128"/>
    </location>
</feature>
<dbReference type="PANTHER" id="PTHR30482">
    <property type="entry name" value="HIGH-AFFINITY BRANCHED-CHAIN AMINO ACID TRANSPORT SYSTEM PERMEASE"/>
    <property type="match status" value="1"/>
</dbReference>
<keyword evidence="9" id="KW-1185">Reference proteome</keyword>
<evidence type="ECO:0000256" key="7">
    <source>
        <dbReference type="SAM" id="Phobius"/>
    </source>
</evidence>
<gene>
    <name evidence="8" type="ORF">GCM10009533_59940</name>
</gene>
<feature type="transmembrane region" description="Helical" evidence="7">
    <location>
        <begin position="208"/>
        <end position="227"/>
    </location>
</feature>
<dbReference type="CDD" id="cd06581">
    <property type="entry name" value="TM_PBP1_LivM_like"/>
    <property type="match status" value="1"/>
</dbReference>
<dbReference type="Proteomes" id="UP001500729">
    <property type="component" value="Unassembled WGS sequence"/>
</dbReference>
<comment type="subcellular location">
    <subcellularLocation>
        <location evidence="1">Cell membrane</location>
        <topology evidence="1">Multi-pass membrane protein</topology>
    </subcellularLocation>
</comment>
<evidence type="ECO:0000256" key="6">
    <source>
        <dbReference type="SAM" id="MobiDB-lite"/>
    </source>
</evidence>
<proteinExistence type="predicted"/>
<feature type="transmembrane region" description="Helical" evidence="7">
    <location>
        <begin position="247"/>
        <end position="271"/>
    </location>
</feature>
<keyword evidence="2" id="KW-1003">Cell membrane</keyword>
<name>A0ABN1DY56_SACER</name>
<evidence type="ECO:0000256" key="3">
    <source>
        <dbReference type="ARBA" id="ARBA00022692"/>
    </source>
</evidence>
<keyword evidence="3 7" id="KW-0812">Transmembrane</keyword>
<feature type="region of interest" description="Disordered" evidence="6">
    <location>
        <begin position="318"/>
        <end position="342"/>
    </location>
</feature>
<comment type="caution">
    <text evidence="8">The sequence shown here is derived from an EMBL/GenBank/DDBJ whole genome shotgun (WGS) entry which is preliminary data.</text>
</comment>
<feature type="transmembrane region" description="Helical" evidence="7">
    <location>
        <begin position="283"/>
        <end position="302"/>
    </location>
</feature>
<feature type="transmembrane region" description="Helical" evidence="7">
    <location>
        <begin position="33"/>
        <end position="53"/>
    </location>
</feature>
<dbReference type="PANTHER" id="PTHR30482:SF20">
    <property type="entry name" value="HIGH-AFFINITY BRANCHED-CHAIN AMINO ACID TRANSPORT SYSTEM PERMEASE PROTEIN LIVM"/>
    <property type="match status" value="1"/>
</dbReference>
<sequence length="342" mass="36132">MLRSRVWRVAVSVAVVGLLFAGGMLAGPYQTQIAVLAAIYVIMASSLNLVLGYSGLLSLGHQAYFGLGAYVSAIASTALGVPMVLAVVVSAVVALVVAWLIGRVTLRLRAAFFVIATFAVAEIFRQVALNWVELTGGPMGYSEIPPIGMFGYELVRPKEVFPVVFAVALFIVIAIARLASSGLGYSMRGLAENENLARAVGIDTSRNATIAFSLSGAMAAVAGSLYAHTVGFVSPEVFGFAIMINTLLMVIAGGMGTVLGPVIGAVLFTQLPEMLRFSDEWRLVIYGLVLVLLVRFMPRGLWGTALHVMRQRALAAEAPAGDEGEADAAEKLDRKGARHAQS</sequence>
<keyword evidence="5 7" id="KW-0472">Membrane</keyword>